<dbReference type="EMBL" id="MG491195">
    <property type="protein sequence ID" value="AUF71982.1"/>
    <property type="molecule type" value="Genomic_DNA"/>
</dbReference>
<evidence type="ECO:0000313" key="1">
    <source>
        <dbReference type="EMBL" id="AUF71982.1"/>
    </source>
</evidence>
<keyword evidence="2" id="KW-1185">Reference proteome</keyword>
<evidence type="ECO:0000313" key="2">
    <source>
        <dbReference type="Proteomes" id="UP000677703"/>
    </source>
</evidence>
<reference evidence="1 2" key="1">
    <citation type="submission" date="2017-11" db="EMBL/GenBank/DDBJ databases">
        <title>Tomato apical leaf curl virus: a novel, monopartite geminivirus detected in tomatoes in Argentina.</title>
        <authorList>
            <person name="Vaghi Medina G."/>
            <person name="Teppa E."/>
            <person name="Bornancini V.A."/>
            <person name="Flores C.R."/>
            <person name="Marino Buslje C."/>
            <person name="Lopez Lambertini P.M."/>
        </authorList>
    </citation>
    <scope>NUCLEOTIDE SEQUENCE [LARGE SCALE GENOMIC DNA]</scope>
    <source>
        <strain evidence="1">AR:Yuto:Tom419:08</strain>
    </source>
</reference>
<sequence>MELPVYSSSEYPKSYNAFLQTCADRLVTWQLQLVWQKVEYFNRHKADEFFEWEELYQFLIEFRKTVRRAGRRKSHHKKIEIYNLFWIKRDGSKSGVSKLGCEEKAKYSKPFELDSESS</sequence>
<dbReference type="RefSeq" id="YP_010797594.1">
    <property type="nucleotide sequence ID" value="NC_076213.1"/>
</dbReference>
<proteinExistence type="predicted"/>
<protein>
    <submittedName>
        <fullName evidence="1">Putative movement protein</fullName>
    </submittedName>
</protein>
<organism evidence="1 2">
    <name type="scientific">Tomato apical leaf curl virus</name>
    <dbReference type="NCBI Taxonomy" id="2060142"/>
    <lineage>
        <taxon>Viruses</taxon>
        <taxon>Monodnaviria</taxon>
        <taxon>Shotokuvirae</taxon>
        <taxon>Cressdnaviricota</taxon>
        <taxon>Repensiviricetes</taxon>
        <taxon>Geplafuvirales</taxon>
        <taxon>Geminiviridae</taxon>
        <taxon>Topilevirus</taxon>
        <taxon>Topilevirus solani</taxon>
    </lineage>
</organism>
<dbReference type="KEGG" id="vg:80535555"/>
<dbReference type="GeneID" id="80535555"/>
<dbReference type="Proteomes" id="UP000677703">
    <property type="component" value="Segment"/>
</dbReference>
<name>A0A2H4Z9L9_9GEMI</name>
<gene>
    <name evidence="1" type="primary">V2</name>
</gene>
<accession>A0A2H4Z9L9</accession>